<dbReference type="GO" id="GO:0046872">
    <property type="term" value="F:metal ion binding"/>
    <property type="evidence" value="ECO:0007669"/>
    <property type="project" value="UniProtKB-KW"/>
</dbReference>
<dbReference type="OrthoDB" id="31344at2157"/>
<accession>A0A401HAK2</accession>
<dbReference type="InterPro" id="IPR000687">
    <property type="entry name" value="RIO_kinase"/>
</dbReference>
<comment type="caution">
    <text evidence="13">The sequence shown here is derived from an EMBL/GenBank/DDBJ whole genome shotgun (WGS) entry which is preliminary data.</text>
</comment>
<comment type="catalytic activity">
    <reaction evidence="10">
        <text>L-threonyl-[protein] + ATP = O-phospho-L-threonyl-[protein] + ADP + H(+)</text>
        <dbReference type="Rhea" id="RHEA:46608"/>
        <dbReference type="Rhea" id="RHEA-COMP:11060"/>
        <dbReference type="Rhea" id="RHEA-COMP:11605"/>
        <dbReference type="ChEBI" id="CHEBI:15378"/>
        <dbReference type="ChEBI" id="CHEBI:30013"/>
        <dbReference type="ChEBI" id="CHEBI:30616"/>
        <dbReference type="ChEBI" id="CHEBI:61977"/>
        <dbReference type="ChEBI" id="CHEBI:456216"/>
        <dbReference type="EC" id="2.7.11.1"/>
    </reaction>
</comment>
<reference evidence="13 14" key="1">
    <citation type="submission" date="2017-02" db="EMBL/GenBank/DDBJ databases">
        <title>isolation and characterization of a novel temperate virus Aeropyrum globular virus 1 infecting hyperthermophilic archaeon Aeropyrum.</title>
        <authorList>
            <person name="Yumiya M."/>
            <person name="Yoshida T."/>
            <person name="Sako Y."/>
        </authorList>
    </citation>
    <scope>NUCLEOTIDE SEQUENCE [LARGE SCALE GENOMIC DNA]</scope>
    <source>
        <strain evidence="13 14">YK1-12-2013</strain>
    </source>
</reference>
<organism evidence="13 14">
    <name type="scientific">Aeropyrum pernix</name>
    <dbReference type="NCBI Taxonomy" id="56636"/>
    <lineage>
        <taxon>Archaea</taxon>
        <taxon>Thermoproteota</taxon>
        <taxon>Thermoprotei</taxon>
        <taxon>Desulfurococcales</taxon>
        <taxon>Desulfurococcaceae</taxon>
        <taxon>Aeropyrum</taxon>
    </lineage>
</organism>
<protein>
    <recommendedName>
        <fullName evidence="2">non-specific serine/threonine protein kinase</fullName>
        <ecNumber evidence="2">2.7.11.1</ecNumber>
    </recommendedName>
</protein>
<evidence type="ECO:0000256" key="8">
    <source>
        <dbReference type="ARBA" id="ARBA00022840"/>
    </source>
</evidence>
<keyword evidence="5" id="KW-0479">Metal-binding</keyword>
<dbReference type="InterPro" id="IPR018935">
    <property type="entry name" value="RIO_kinase_CS"/>
</dbReference>
<evidence type="ECO:0000256" key="6">
    <source>
        <dbReference type="ARBA" id="ARBA00022741"/>
    </source>
</evidence>
<evidence type="ECO:0000256" key="2">
    <source>
        <dbReference type="ARBA" id="ARBA00012513"/>
    </source>
</evidence>
<dbReference type="SUPFAM" id="SSF56112">
    <property type="entry name" value="Protein kinase-like (PK-like)"/>
    <property type="match status" value="1"/>
</dbReference>
<evidence type="ECO:0000256" key="7">
    <source>
        <dbReference type="ARBA" id="ARBA00022777"/>
    </source>
</evidence>
<dbReference type="PANTHER" id="PTHR45723">
    <property type="entry name" value="SERINE/THREONINE-PROTEIN KINASE RIO1"/>
    <property type="match status" value="1"/>
</dbReference>
<evidence type="ECO:0000256" key="9">
    <source>
        <dbReference type="ARBA" id="ARBA00022842"/>
    </source>
</evidence>
<dbReference type="GO" id="GO:0005524">
    <property type="term" value="F:ATP binding"/>
    <property type="evidence" value="ECO:0007669"/>
    <property type="project" value="UniProtKB-KW"/>
</dbReference>
<dbReference type="Pfam" id="PF01163">
    <property type="entry name" value="RIO1"/>
    <property type="match status" value="1"/>
</dbReference>
<evidence type="ECO:0000256" key="11">
    <source>
        <dbReference type="ARBA" id="ARBA00048679"/>
    </source>
</evidence>
<dbReference type="InterPro" id="IPR051272">
    <property type="entry name" value="RIO-type_Ser/Thr_kinase"/>
</dbReference>
<comment type="similarity">
    <text evidence="1">Belongs to the protein kinase superfamily. RIO-type Ser/Thr kinase family.</text>
</comment>
<keyword evidence="9" id="KW-0460">Magnesium</keyword>
<dbReference type="Proteomes" id="UP000291213">
    <property type="component" value="Unassembled WGS sequence"/>
</dbReference>
<keyword evidence="3" id="KW-0723">Serine/threonine-protein kinase</keyword>
<dbReference type="RefSeq" id="WP_131160462.1">
    <property type="nucleotide sequence ID" value="NZ_BDMD01000072.1"/>
</dbReference>
<dbReference type="InterPro" id="IPR018934">
    <property type="entry name" value="RIO_dom"/>
</dbReference>
<evidence type="ECO:0000256" key="3">
    <source>
        <dbReference type="ARBA" id="ARBA00022527"/>
    </source>
</evidence>
<keyword evidence="7" id="KW-0418">Kinase</keyword>
<dbReference type="InterPro" id="IPR011009">
    <property type="entry name" value="Kinase-like_dom_sf"/>
</dbReference>
<feature type="domain" description="RIO kinase" evidence="12">
    <location>
        <begin position="20"/>
        <end position="258"/>
    </location>
</feature>
<dbReference type="Gene3D" id="1.10.510.10">
    <property type="entry name" value="Transferase(Phosphotransferase) domain 1"/>
    <property type="match status" value="1"/>
</dbReference>
<dbReference type="AlphaFoldDB" id="A0A401HAK2"/>
<dbReference type="GO" id="GO:0004674">
    <property type="term" value="F:protein serine/threonine kinase activity"/>
    <property type="evidence" value="ECO:0007669"/>
    <property type="project" value="UniProtKB-KW"/>
</dbReference>
<comment type="catalytic activity">
    <reaction evidence="11">
        <text>L-seryl-[protein] + ATP = O-phospho-L-seryl-[protein] + ADP + H(+)</text>
        <dbReference type="Rhea" id="RHEA:17989"/>
        <dbReference type="Rhea" id="RHEA-COMP:9863"/>
        <dbReference type="Rhea" id="RHEA-COMP:11604"/>
        <dbReference type="ChEBI" id="CHEBI:15378"/>
        <dbReference type="ChEBI" id="CHEBI:29999"/>
        <dbReference type="ChEBI" id="CHEBI:30616"/>
        <dbReference type="ChEBI" id="CHEBI:83421"/>
        <dbReference type="ChEBI" id="CHEBI:456216"/>
        <dbReference type="EC" id="2.7.11.1"/>
    </reaction>
</comment>
<evidence type="ECO:0000313" key="13">
    <source>
        <dbReference type="EMBL" id="GBF09495.1"/>
    </source>
</evidence>
<dbReference type="PROSITE" id="PS01245">
    <property type="entry name" value="RIO1"/>
    <property type="match status" value="1"/>
</dbReference>
<name>A0A401HAK2_AERPX</name>
<keyword evidence="8" id="KW-0067">ATP-binding</keyword>
<evidence type="ECO:0000256" key="10">
    <source>
        <dbReference type="ARBA" id="ARBA00047899"/>
    </source>
</evidence>
<gene>
    <name evidence="13" type="ORF">apy_12200</name>
</gene>
<dbReference type="SMART" id="SM00090">
    <property type="entry name" value="RIO"/>
    <property type="match status" value="1"/>
</dbReference>
<keyword evidence="6" id="KW-0547">Nucleotide-binding</keyword>
<dbReference type="EC" id="2.7.11.1" evidence="2"/>
<evidence type="ECO:0000256" key="5">
    <source>
        <dbReference type="ARBA" id="ARBA00022723"/>
    </source>
</evidence>
<proteinExistence type="inferred from homology"/>
<dbReference type="CDD" id="cd05145">
    <property type="entry name" value="RIO1_like"/>
    <property type="match status" value="1"/>
</dbReference>
<keyword evidence="4" id="KW-0808">Transferase</keyword>
<dbReference type="Gene3D" id="3.30.200.20">
    <property type="entry name" value="Phosphorylase Kinase, domain 1"/>
    <property type="match status" value="1"/>
</dbReference>
<evidence type="ECO:0000313" key="14">
    <source>
        <dbReference type="Proteomes" id="UP000291213"/>
    </source>
</evidence>
<evidence type="ECO:0000256" key="1">
    <source>
        <dbReference type="ARBA" id="ARBA00009196"/>
    </source>
</evidence>
<evidence type="ECO:0000259" key="12">
    <source>
        <dbReference type="SMART" id="SM00090"/>
    </source>
</evidence>
<sequence>MRRRARWLRREREEEERVKDRDMFKIVDEVFDSITLSHLYRLYSRKVLRELKGSISSGKESKVYWGVAWDRSDVAVKIYLSFTSDFRKSIRKYIVGDPRFEDIPAGNIRRLIYEWARKEYRNLRRMRESGVRVPRPVAVEANIIVMEFLGEKGYRAPTLAEAVDDLDRGEAEAIAAEVLRQAEAIVCRARLVHADLSEYNILVWRGEPWIIDVSQAVPHSHPNAEEFLDRDVENLHRFLTGKMRFEFDIDAYLSRLKSCIHRGARG</sequence>
<evidence type="ECO:0000256" key="4">
    <source>
        <dbReference type="ARBA" id="ARBA00022679"/>
    </source>
</evidence>
<dbReference type="EMBL" id="BDMD01000072">
    <property type="protein sequence ID" value="GBF09495.1"/>
    <property type="molecule type" value="Genomic_DNA"/>
</dbReference>